<sequence length="137" mass="15091">MLQLTYISTAAPSLSIYDAEMILETSRRNNSHAGLTGLLVFDGTRFLQALEGDQIPVEDTYLRICADTRHRAVVELSRRSVNARQFGGWAMASQVIGPIIGKGDIVGTVDALTETIPEPNTRALFRSFARLRAAWPD</sequence>
<dbReference type="EMBL" id="SACN01000003">
    <property type="protein sequence ID" value="RVT90406.1"/>
    <property type="molecule type" value="Genomic_DNA"/>
</dbReference>
<evidence type="ECO:0000313" key="2">
    <source>
        <dbReference type="EMBL" id="RVT90406.1"/>
    </source>
</evidence>
<dbReference type="GO" id="GO:0071949">
    <property type="term" value="F:FAD binding"/>
    <property type="evidence" value="ECO:0007669"/>
    <property type="project" value="InterPro"/>
</dbReference>
<evidence type="ECO:0000313" key="3">
    <source>
        <dbReference type="Proteomes" id="UP000282971"/>
    </source>
</evidence>
<evidence type="ECO:0000259" key="1">
    <source>
        <dbReference type="PROSITE" id="PS50925"/>
    </source>
</evidence>
<dbReference type="RefSeq" id="WP_127745664.1">
    <property type="nucleotide sequence ID" value="NZ_SACN01000003.1"/>
</dbReference>
<dbReference type="SUPFAM" id="SSF54975">
    <property type="entry name" value="Acylphosphatase/BLUF domain-like"/>
    <property type="match status" value="1"/>
</dbReference>
<keyword evidence="3" id="KW-1185">Reference proteome</keyword>
<dbReference type="InterPro" id="IPR036046">
    <property type="entry name" value="Acylphosphatase-like_dom_sf"/>
</dbReference>
<gene>
    <name evidence="2" type="ORF">EOD43_19280</name>
</gene>
<organism evidence="2 3">
    <name type="scientific">Sphingomonas crocodyli</name>
    <dbReference type="NCBI Taxonomy" id="1979270"/>
    <lineage>
        <taxon>Bacteria</taxon>
        <taxon>Pseudomonadati</taxon>
        <taxon>Pseudomonadota</taxon>
        <taxon>Alphaproteobacteria</taxon>
        <taxon>Sphingomonadales</taxon>
        <taxon>Sphingomonadaceae</taxon>
        <taxon>Sphingomonas</taxon>
    </lineage>
</organism>
<proteinExistence type="predicted"/>
<dbReference type="PROSITE" id="PS50925">
    <property type="entry name" value="BLUF"/>
    <property type="match status" value="1"/>
</dbReference>
<dbReference type="OrthoDB" id="196105at2"/>
<dbReference type="AlphaFoldDB" id="A0A437LYI2"/>
<dbReference type="Pfam" id="PF04940">
    <property type="entry name" value="BLUF"/>
    <property type="match status" value="1"/>
</dbReference>
<accession>A0A437LYI2</accession>
<reference evidence="2 3" key="1">
    <citation type="submission" date="2019-01" db="EMBL/GenBank/DDBJ databases">
        <authorList>
            <person name="Chen W.-M."/>
        </authorList>
    </citation>
    <scope>NUCLEOTIDE SEQUENCE [LARGE SCALE GENOMIC DNA]</scope>
    <source>
        <strain evidence="2 3">CCP-7</strain>
    </source>
</reference>
<comment type="caution">
    <text evidence="2">The sequence shown here is derived from an EMBL/GenBank/DDBJ whole genome shotgun (WGS) entry which is preliminary data.</text>
</comment>
<dbReference type="GO" id="GO:0009882">
    <property type="term" value="F:blue light photoreceptor activity"/>
    <property type="evidence" value="ECO:0007669"/>
    <property type="project" value="InterPro"/>
</dbReference>
<name>A0A437LYI2_9SPHN</name>
<feature type="domain" description="BLUF" evidence="1">
    <location>
        <begin position="1"/>
        <end position="92"/>
    </location>
</feature>
<dbReference type="SMART" id="SM01034">
    <property type="entry name" value="BLUF"/>
    <property type="match status" value="1"/>
</dbReference>
<dbReference type="InterPro" id="IPR007024">
    <property type="entry name" value="BLUF_domain"/>
</dbReference>
<dbReference type="Proteomes" id="UP000282971">
    <property type="component" value="Unassembled WGS sequence"/>
</dbReference>
<protein>
    <submittedName>
        <fullName evidence="2">BLUF domain-containing protein</fullName>
    </submittedName>
</protein>
<dbReference type="Gene3D" id="3.30.70.100">
    <property type="match status" value="1"/>
</dbReference>